<organism evidence="1 2">
    <name type="scientific">Candidatus Beckwithbacteria bacterium GW2011_GWB1_47_15</name>
    <dbReference type="NCBI Taxonomy" id="1618371"/>
    <lineage>
        <taxon>Bacteria</taxon>
        <taxon>Candidatus Beckwithiibacteriota</taxon>
    </lineage>
</organism>
<accession>A0A0G1RUB3</accession>
<protein>
    <submittedName>
        <fullName evidence="1">Glycosyl transferase</fullName>
    </submittedName>
</protein>
<evidence type="ECO:0000313" key="1">
    <source>
        <dbReference type="EMBL" id="KKU60717.1"/>
    </source>
</evidence>
<gene>
    <name evidence="1" type="ORF">UX85_C0007G0004</name>
</gene>
<proteinExistence type="predicted"/>
<dbReference type="EMBL" id="LCNT01000007">
    <property type="protein sequence ID" value="KKU60717.1"/>
    <property type="molecule type" value="Genomic_DNA"/>
</dbReference>
<dbReference type="GO" id="GO:0016740">
    <property type="term" value="F:transferase activity"/>
    <property type="evidence" value="ECO:0007669"/>
    <property type="project" value="UniProtKB-KW"/>
</dbReference>
<keyword evidence="1" id="KW-0808">Transferase</keyword>
<name>A0A0G1RUB3_9BACT</name>
<sequence>MTLNRPGIADFSRERNRLLKQAQTPWVLFLDSDEKLTSELKSQINRAVTDRRFNYNFRRQDWFLGKHLKFGETAAVKFTRLVQPGTGRFTGRVHEIFVSRLPLKTLSAPLLHQRNLSFSLFLDRLNFYSELRARELVGQNAAFKLWQLIVYPPAKFILNYFFRLGFLDRLPGLALALAMSLHSLAVRVKVYEKTFANR</sequence>
<reference evidence="1 2" key="1">
    <citation type="journal article" date="2015" name="Nature">
        <title>rRNA introns, odd ribosomes, and small enigmatic genomes across a large radiation of phyla.</title>
        <authorList>
            <person name="Brown C.T."/>
            <person name="Hug L.A."/>
            <person name="Thomas B.C."/>
            <person name="Sharon I."/>
            <person name="Castelle C.J."/>
            <person name="Singh A."/>
            <person name="Wilkins M.J."/>
            <person name="Williams K.H."/>
            <person name="Banfield J.F."/>
        </authorList>
    </citation>
    <scope>NUCLEOTIDE SEQUENCE [LARGE SCALE GENOMIC DNA]</scope>
</reference>
<evidence type="ECO:0000313" key="2">
    <source>
        <dbReference type="Proteomes" id="UP000033860"/>
    </source>
</evidence>
<comment type="caution">
    <text evidence="1">The sequence shown here is derived from an EMBL/GenBank/DDBJ whole genome shotgun (WGS) entry which is preliminary data.</text>
</comment>
<dbReference type="Proteomes" id="UP000033860">
    <property type="component" value="Unassembled WGS sequence"/>
</dbReference>
<dbReference type="AlphaFoldDB" id="A0A0G1RUB3"/>